<accession>A0A2G9S031</accession>
<dbReference type="EMBL" id="KV929790">
    <property type="protein sequence ID" value="PIO33425.1"/>
    <property type="molecule type" value="Genomic_DNA"/>
</dbReference>
<dbReference type="AlphaFoldDB" id="A0A2G9S031"/>
<reference evidence="2" key="1">
    <citation type="journal article" date="2017" name="Nat. Commun.">
        <title>The North American bullfrog draft genome provides insight into hormonal regulation of long noncoding RNA.</title>
        <authorList>
            <person name="Hammond S.A."/>
            <person name="Warren R.L."/>
            <person name="Vandervalk B.P."/>
            <person name="Kucuk E."/>
            <person name="Khan H."/>
            <person name="Gibb E.A."/>
            <person name="Pandoh P."/>
            <person name="Kirk H."/>
            <person name="Zhao Y."/>
            <person name="Jones M."/>
            <person name="Mungall A.J."/>
            <person name="Coope R."/>
            <person name="Pleasance S."/>
            <person name="Moore R.A."/>
            <person name="Holt R.A."/>
            <person name="Round J.M."/>
            <person name="Ohora S."/>
            <person name="Walle B.V."/>
            <person name="Veldhoen N."/>
            <person name="Helbing C.C."/>
            <person name="Birol I."/>
        </authorList>
    </citation>
    <scope>NUCLEOTIDE SEQUENCE [LARGE SCALE GENOMIC DNA]</scope>
</reference>
<protein>
    <submittedName>
        <fullName evidence="1">Uncharacterized protein</fullName>
    </submittedName>
</protein>
<dbReference type="Proteomes" id="UP000228934">
    <property type="component" value="Unassembled WGS sequence"/>
</dbReference>
<organism evidence="1 2">
    <name type="scientific">Aquarana catesbeiana</name>
    <name type="common">American bullfrog</name>
    <name type="synonym">Rana catesbeiana</name>
    <dbReference type="NCBI Taxonomy" id="8400"/>
    <lineage>
        <taxon>Eukaryota</taxon>
        <taxon>Metazoa</taxon>
        <taxon>Chordata</taxon>
        <taxon>Craniata</taxon>
        <taxon>Vertebrata</taxon>
        <taxon>Euteleostomi</taxon>
        <taxon>Amphibia</taxon>
        <taxon>Batrachia</taxon>
        <taxon>Anura</taxon>
        <taxon>Neobatrachia</taxon>
        <taxon>Ranoidea</taxon>
        <taxon>Ranidae</taxon>
        <taxon>Aquarana</taxon>
    </lineage>
</organism>
<gene>
    <name evidence="1" type="ORF">AB205_0093590</name>
</gene>
<name>A0A2G9S031_AQUCT</name>
<sequence length="156" mass="18462">MAKVNINIWSLTVLSMNERPIEVQSFIFKLKWALPTSVMVALLTSYPEHKQTDHGEDWSFTLQCADLSFFMVVKLEVYQHFMSYFHQKPVFIEIKSSGQITGNFIIQYAFLGIMETLVETYYKARQKKFLYREATLTFNKYRTYIKCLFLSITFDT</sequence>
<evidence type="ECO:0000313" key="1">
    <source>
        <dbReference type="EMBL" id="PIO33425.1"/>
    </source>
</evidence>
<dbReference type="OrthoDB" id="10006572at2759"/>
<keyword evidence="2" id="KW-1185">Reference proteome</keyword>
<evidence type="ECO:0000313" key="2">
    <source>
        <dbReference type="Proteomes" id="UP000228934"/>
    </source>
</evidence>
<proteinExistence type="predicted"/>